<dbReference type="SMART" id="SM00240">
    <property type="entry name" value="FHA"/>
    <property type="match status" value="1"/>
</dbReference>
<dbReference type="Proteomes" id="UP001500975">
    <property type="component" value="Unassembled WGS sequence"/>
</dbReference>
<organism evidence="2 3">
    <name type="scientific">Variovorax defluvii</name>
    <dbReference type="NCBI Taxonomy" id="913761"/>
    <lineage>
        <taxon>Bacteria</taxon>
        <taxon>Pseudomonadati</taxon>
        <taxon>Pseudomonadota</taxon>
        <taxon>Betaproteobacteria</taxon>
        <taxon>Burkholderiales</taxon>
        <taxon>Comamonadaceae</taxon>
        <taxon>Variovorax</taxon>
    </lineage>
</organism>
<dbReference type="Pfam" id="PF00498">
    <property type="entry name" value="FHA"/>
    <property type="match status" value="1"/>
</dbReference>
<keyword evidence="3" id="KW-1185">Reference proteome</keyword>
<accession>A0ABP8GVA7</accession>
<dbReference type="InterPro" id="IPR000253">
    <property type="entry name" value="FHA_dom"/>
</dbReference>
<dbReference type="RefSeq" id="WP_345535570.1">
    <property type="nucleotide sequence ID" value="NZ_BAABGJ010000002.1"/>
</dbReference>
<dbReference type="Gene3D" id="2.60.200.20">
    <property type="match status" value="1"/>
</dbReference>
<proteinExistence type="predicted"/>
<reference evidence="3" key="1">
    <citation type="journal article" date="2019" name="Int. J. Syst. Evol. Microbiol.">
        <title>The Global Catalogue of Microorganisms (GCM) 10K type strain sequencing project: providing services to taxonomists for standard genome sequencing and annotation.</title>
        <authorList>
            <consortium name="The Broad Institute Genomics Platform"/>
            <consortium name="The Broad Institute Genome Sequencing Center for Infectious Disease"/>
            <person name="Wu L."/>
            <person name="Ma J."/>
        </authorList>
    </citation>
    <scope>NUCLEOTIDE SEQUENCE [LARGE SCALE GENOMIC DNA]</scope>
    <source>
        <strain evidence="3">JCM 17804</strain>
    </source>
</reference>
<dbReference type="SUPFAM" id="SSF49879">
    <property type="entry name" value="SMAD/FHA domain"/>
    <property type="match status" value="1"/>
</dbReference>
<protein>
    <recommendedName>
        <fullName evidence="1">FHA domain-containing protein</fullName>
    </recommendedName>
</protein>
<name>A0ABP8GVA7_9BURK</name>
<gene>
    <name evidence="2" type="ORF">GCM10023165_04250</name>
</gene>
<feature type="domain" description="FHA" evidence="1">
    <location>
        <begin position="23"/>
        <end position="72"/>
    </location>
</feature>
<dbReference type="CDD" id="cd00060">
    <property type="entry name" value="FHA"/>
    <property type="match status" value="1"/>
</dbReference>
<dbReference type="EMBL" id="BAABGJ010000002">
    <property type="protein sequence ID" value="GAA4330490.1"/>
    <property type="molecule type" value="Genomic_DNA"/>
</dbReference>
<dbReference type="PROSITE" id="PS50006">
    <property type="entry name" value="FHA_DOMAIN"/>
    <property type="match status" value="1"/>
</dbReference>
<dbReference type="InterPro" id="IPR008984">
    <property type="entry name" value="SMAD_FHA_dom_sf"/>
</dbReference>
<evidence type="ECO:0000259" key="1">
    <source>
        <dbReference type="PROSITE" id="PS50006"/>
    </source>
</evidence>
<evidence type="ECO:0000313" key="3">
    <source>
        <dbReference type="Proteomes" id="UP001500975"/>
    </source>
</evidence>
<evidence type="ECO:0000313" key="2">
    <source>
        <dbReference type="EMBL" id="GAA4330490.1"/>
    </source>
</evidence>
<dbReference type="PANTHER" id="PTHR23308">
    <property type="entry name" value="NUCLEAR INHIBITOR OF PROTEIN PHOSPHATASE-1"/>
    <property type="match status" value="1"/>
</dbReference>
<comment type="caution">
    <text evidence="2">The sequence shown here is derived from an EMBL/GenBank/DDBJ whole genome shotgun (WGS) entry which is preliminary data.</text>
</comment>
<dbReference type="InterPro" id="IPR050923">
    <property type="entry name" value="Cell_Proc_Reg/RNA_Proc"/>
</dbReference>
<sequence>MPRLIVLARNSSVRQINIAGPMTTIGRAADNRVCIDSSQVSRRHARIQWSGDRYLLSDLGSRNGSYVNGERVADSRALCNGDAITLGDCQLRFLYSADMLPDTDALRLLTLPGELSHAATVRRAPARAGFLLT</sequence>